<evidence type="ECO:0000313" key="5">
    <source>
        <dbReference type="Proteomes" id="UP000445000"/>
    </source>
</evidence>
<dbReference type="RefSeq" id="WP_161812763.1">
    <property type="nucleotide sequence ID" value="NZ_BLJN01000003.1"/>
</dbReference>
<dbReference type="PROSITE" id="PS51257">
    <property type="entry name" value="PROKAR_LIPOPROTEIN"/>
    <property type="match status" value="1"/>
</dbReference>
<dbReference type="Proteomes" id="UP000445000">
    <property type="component" value="Unassembled WGS sequence"/>
</dbReference>
<feature type="domain" description="BD-FAE-like" evidence="3">
    <location>
        <begin position="56"/>
        <end position="246"/>
    </location>
</feature>
<dbReference type="AlphaFoldDB" id="A0A829YDN2"/>
<dbReference type="EMBL" id="BLJN01000003">
    <property type="protein sequence ID" value="GFE81063.1"/>
    <property type="molecule type" value="Genomic_DNA"/>
</dbReference>
<evidence type="ECO:0000256" key="2">
    <source>
        <dbReference type="SAM" id="SignalP"/>
    </source>
</evidence>
<dbReference type="SUPFAM" id="SSF53474">
    <property type="entry name" value="alpha/beta-Hydrolases"/>
    <property type="match status" value="1"/>
</dbReference>
<dbReference type="InterPro" id="IPR050300">
    <property type="entry name" value="GDXG_lipolytic_enzyme"/>
</dbReference>
<evidence type="ECO:0000256" key="1">
    <source>
        <dbReference type="ARBA" id="ARBA00022801"/>
    </source>
</evidence>
<keyword evidence="5" id="KW-1185">Reference proteome</keyword>
<dbReference type="InterPro" id="IPR049492">
    <property type="entry name" value="BD-FAE-like_dom"/>
</dbReference>
<reference evidence="5" key="1">
    <citation type="submission" date="2020-01" db="EMBL/GenBank/DDBJ databases">
        <title>'Steroidobacter agaridevorans' sp. nov., agar-degrading bacteria isolated from rhizosphere soils.</title>
        <authorList>
            <person name="Ikenaga M."/>
            <person name="Kataoka M."/>
            <person name="Murouchi A."/>
            <person name="Katsuragi S."/>
            <person name="Sakai M."/>
        </authorList>
    </citation>
    <scope>NUCLEOTIDE SEQUENCE [LARGE SCALE GENOMIC DNA]</scope>
    <source>
        <strain evidence="5">YU21-B</strain>
    </source>
</reference>
<keyword evidence="1" id="KW-0378">Hydrolase</keyword>
<protein>
    <recommendedName>
        <fullName evidence="3">BD-FAE-like domain-containing protein</fullName>
    </recommendedName>
</protein>
<dbReference type="InterPro" id="IPR029058">
    <property type="entry name" value="AB_hydrolase_fold"/>
</dbReference>
<dbReference type="GO" id="GO:0016787">
    <property type="term" value="F:hydrolase activity"/>
    <property type="evidence" value="ECO:0007669"/>
    <property type="project" value="UniProtKB-KW"/>
</dbReference>
<sequence length="303" mass="33116">MIRLALLVAAVVLTGCAAHEGRPSNARIGSVSPVDVTVTRDFVYTPADWPQALKADLYKPAGNGPFPAVVMIHGGGWEGRSREDMDEISQRVAERGFVVLNMSYRFAPQWHFPAQLQDVQQAVLWLRAHASDLNVLKNRIGTWGYSAGAHLAALAGVTSPNDKWYVEGTRVQAVVAGGTPVDIRYYKDGPLTNGLTGVSYDENPGLWREASPLALVSTDDPPMFLYHGTFDITVGVNNAHAMYEALNANNIPAELYLIRGLEHLSTFVVDAPVDTGIDFLDLYLRTAKPKLSEQSSEGNRILR</sequence>
<organism evidence="4 5">
    <name type="scientific">Steroidobacter agaridevorans</name>
    <dbReference type="NCBI Taxonomy" id="2695856"/>
    <lineage>
        <taxon>Bacteria</taxon>
        <taxon>Pseudomonadati</taxon>
        <taxon>Pseudomonadota</taxon>
        <taxon>Gammaproteobacteria</taxon>
        <taxon>Steroidobacterales</taxon>
        <taxon>Steroidobacteraceae</taxon>
        <taxon>Steroidobacter</taxon>
    </lineage>
</organism>
<evidence type="ECO:0000313" key="4">
    <source>
        <dbReference type="EMBL" id="GFE81063.1"/>
    </source>
</evidence>
<dbReference type="Pfam" id="PF20434">
    <property type="entry name" value="BD-FAE"/>
    <property type="match status" value="1"/>
</dbReference>
<accession>A0A829YDN2</accession>
<proteinExistence type="predicted"/>
<dbReference type="Gene3D" id="3.40.50.1820">
    <property type="entry name" value="alpha/beta hydrolase"/>
    <property type="match status" value="1"/>
</dbReference>
<evidence type="ECO:0000259" key="3">
    <source>
        <dbReference type="Pfam" id="PF20434"/>
    </source>
</evidence>
<dbReference type="PANTHER" id="PTHR48081">
    <property type="entry name" value="AB HYDROLASE SUPERFAMILY PROTEIN C4A8.06C"/>
    <property type="match status" value="1"/>
</dbReference>
<name>A0A829YDN2_9GAMM</name>
<feature type="chain" id="PRO_5032845873" description="BD-FAE-like domain-containing protein" evidence="2">
    <location>
        <begin position="21"/>
        <end position="303"/>
    </location>
</feature>
<dbReference type="PANTHER" id="PTHR48081:SF13">
    <property type="entry name" value="ALPHA_BETA HYDROLASE"/>
    <property type="match status" value="1"/>
</dbReference>
<comment type="caution">
    <text evidence="4">The sequence shown here is derived from an EMBL/GenBank/DDBJ whole genome shotgun (WGS) entry which is preliminary data.</text>
</comment>
<gene>
    <name evidence="4" type="ORF">GCM10011487_30630</name>
</gene>
<feature type="signal peptide" evidence="2">
    <location>
        <begin position="1"/>
        <end position="20"/>
    </location>
</feature>
<keyword evidence="2" id="KW-0732">Signal</keyword>